<proteinExistence type="inferred from homology"/>
<dbReference type="InterPro" id="IPR057326">
    <property type="entry name" value="KR_dom"/>
</dbReference>
<dbReference type="InterPro" id="IPR020904">
    <property type="entry name" value="Sc_DH/Rdtase_CS"/>
</dbReference>
<protein>
    <submittedName>
        <fullName evidence="5">SDR family NAD(P)-dependent oxidoreductase</fullName>
        <ecNumber evidence="5">1.1.1.-</ecNumber>
    </submittedName>
</protein>
<dbReference type="PANTHER" id="PTHR24321">
    <property type="entry name" value="DEHYDROGENASES, SHORT CHAIN"/>
    <property type="match status" value="1"/>
</dbReference>
<dbReference type="Pfam" id="PF13561">
    <property type="entry name" value="adh_short_C2"/>
    <property type="match status" value="1"/>
</dbReference>
<evidence type="ECO:0000313" key="6">
    <source>
        <dbReference type="Proteomes" id="UP001589755"/>
    </source>
</evidence>
<dbReference type="PRINTS" id="PR00081">
    <property type="entry name" value="GDHRDH"/>
</dbReference>
<name>A0ABV6D7H2_9HYPH</name>
<dbReference type="SMART" id="SM00822">
    <property type="entry name" value="PKS_KR"/>
    <property type="match status" value="1"/>
</dbReference>
<dbReference type="Gene3D" id="3.40.50.720">
    <property type="entry name" value="NAD(P)-binding Rossmann-like Domain"/>
    <property type="match status" value="1"/>
</dbReference>
<dbReference type="GO" id="GO:0016491">
    <property type="term" value="F:oxidoreductase activity"/>
    <property type="evidence" value="ECO:0007669"/>
    <property type="project" value="UniProtKB-KW"/>
</dbReference>
<dbReference type="SUPFAM" id="SSF51735">
    <property type="entry name" value="NAD(P)-binding Rossmann-fold domains"/>
    <property type="match status" value="1"/>
</dbReference>
<dbReference type="PANTHER" id="PTHR24321:SF8">
    <property type="entry name" value="ESTRADIOL 17-BETA-DEHYDROGENASE 8-RELATED"/>
    <property type="match status" value="1"/>
</dbReference>
<dbReference type="PRINTS" id="PR00080">
    <property type="entry name" value="SDRFAMILY"/>
</dbReference>
<evidence type="ECO:0000256" key="2">
    <source>
        <dbReference type="ARBA" id="ARBA00023002"/>
    </source>
</evidence>
<dbReference type="EC" id="1.1.1.-" evidence="5"/>
<evidence type="ECO:0000313" key="5">
    <source>
        <dbReference type="EMBL" id="MFC0208562.1"/>
    </source>
</evidence>
<comment type="caution">
    <text evidence="5">The sequence shown here is derived from an EMBL/GenBank/DDBJ whole genome shotgun (WGS) entry which is preliminary data.</text>
</comment>
<evidence type="ECO:0000259" key="4">
    <source>
        <dbReference type="SMART" id="SM00822"/>
    </source>
</evidence>
<evidence type="ECO:0000256" key="1">
    <source>
        <dbReference type="ARBA" id="ARBA00006484"/>
    </source>
</evidence>
<comment type="similarity">
    <text evidence="1">Belongs to the short-chain dehydrogenases/reductases (SDR) family.</text>
</comment>
<dbReference type="PROSITE" id="PS00061">
    <property type="entry name" value="ADH_SHORT"/>
    <property type="match status" value="1"/>
</dbReference>
<feature type="domain" description="Ketoreductase" evidence="4">
    <location>
        <begin position="6"/>
        <end position="189"/>
    </location>
</feature>
<dbReference type="InterPro" id="IPR036291">
    <property type="entry name" value="NAD(P)-bd_dom_sf"/>
</dbReference>
<keyword evidence="3" id="KW-0520">NAD</keyword>
<dbReference type="EMBL" id="JBHLXD010000012">
    <property type="protein sequence ID" value="MFC0208562.1"/>
    <property type="molecule type" value="Genomic_DNA"/>
</dbReference>
<gene>
    <name evidence="5" type="ORF">ACFFJ2_09140</name>
</gene>
<dbReference type="Proteomes" id="UP001589755">
    <property type="component" value="Unassembled WGS sequence"/>
</dbReference>
<accession>A0ABV6D7H2</accession>
<reference evidence="5 6" key="1">
    <citation type="submission" date="2024-09" db="EMBL/GenBank/DDBJ databases">
        <authorList>
            <person name="Sun Q."/>
            <person name="Mori K."/>
        </authorList>
    </citation>
    <scope>NUCLEOTIDE SEQUENCE [LARGE SCALE GENOMIC DNA]</scope>
    <source>
        <strain evidence="5 6">CCM 8543</strain>
    </source>
</reference>
<organism evidence="5 6">
    <name type="scientific">Chelativorans intermedius</name>
    <dbReference type="NCBI Taxonomy" id="515947"/>
    <lineage>
        <taxon>Bacteria</taxon>
        <taxon>Pseudomonadati</taxon>
        <taxon>Pseudomonadota</taxon>
        <taxon>Alphaproteobacteria</taxon>
        <taxon>Hyphomicrobiales</taxon>
        <taxon>Phyllobacteriaceae</taxon>
        <taxon>Chelativorans</taxon>
    </lineage>
</organism>
<dbReference type="NCBIfam" id="NF005559">
    <property type="entry name" value="PRK07231.1"/>
    <property type="match status" value="1"/>
</dbReference>
<keyword evidence="6" id="KW-1185">Reference proteome</keyword>
<dbReference type="RefSeq" id="WP_261521237.1">
    <property type="nucleotide sequence ID" value="NZ_JAODNW010000017.1"/>
</dbReference>
<keyword evidence="2 5" id="KW-0560">Oxidoreductase</keyword>
<dbReference type="InterPro" id="IPR002347">
    <property type="entry name" value="SDR_fam"/>
</dbReference>
<sequence>MALDGKTAIVTGAAGGIGYAIAERFLREGVRVMIADVNAEKGAQAVKDLEKLGEARFVKADVGKSLDVHNLVASAIDALGDIDILVNNAGIVHGADFLELKEEDFDRVLRVNLKGPFLVGQAVARYMVEKVRGGGSPGTIINMSSVNAVFAIASQLPYSVSKGGVNQLTKAMALALAPHGIRVNAIGPGSIMTDMLASVNADPAARDRILSRTPLGRIGDPQEIASIAAFLASDDASYITGQTIYADGGRLPLNYTVEVRREEED</sequence>
<evidence type="ECO:0000256" key="3">
    <source>
        <dbReference type="ARBA" id="ARBA00023027"/>
    </source>
</evidence>